<dbReference type="PANTHER" id="PTHR30093">
    <property type="entry name" value="GENERAL SECRETION PATHWAY PROTEIN G"/>
    <property type="match status" value="1"/>
</dbReference>
<evidence type="ECO:0000313" key="7">
    <source>
        <dbReference type="EMBL" id="OGK23587.1"/>
    </source>
</evidence>
<accession>A0A1F7GWX0</accession>
<dbReference type="InterPro" id="IPR000983">
    <property type="entry name" value="Bac_GSPG_pilin"/>
</dbReference>
<gene>
    <name evidence="7" type="ORF">A3C25_04780</name>
</gene>
<dbReference type="InterPro" id="IPR012902">
    <property type="entry name" value="N_methyl_site"/>
</dbReference>
<keyword evidence="2" id="KW-0488">Methylation</keyword>
<reference evidence="7 8" key="1">
    <citation type="journal article" date="2016" name="Nat. Commun.">
        <title>Thousands of microbial genomes shed light on interconnected biogeochemical processes in an aquifer system.</title>
        <authorList>
            <person name="Anantharaman K."/>
            <person name="Brown C.T."/>
            <person name="Hug L.A."/>
            <person name="Sharon I."/>
            <person name="Castelle C.J."/>
            <person name="Probst A.J."/>
            <person name="Thomas B.C."/>
            <person name="Singh A."/>
            <person name="Wilkins M.J."/>
            <person name="Karaoz U."/>
            <person name="Brodie E.L."/>
            <person name="Williams K.H."/>
            <person name="Hubbard S.S."/>
            <person name="Banfield J.F."/>
        </authorList>
    </citation>
    <scope>NUCLEOTIDE SEQUENCE [LARGE SCALE GENOMIC DNA]</scope>
</reference>
<protein>
    <recommendedName>
        <fullName evidence="9">Type II secretion system protein GspG C-terminal domain-containing protein</fullName>
    </recommendedName>
</protein>
<dbReference type="EMBL" id="MFZO01000045">
    <property type="protein sequence ID" value="OGK23587.1"/>
    <property type="molecule type" value="Genomic_DNA"/>
</dbReference>
<dbReference type="PANTHER" id="PTHR30093:SF44">
    <property type="entry name" value="TYPE II SECRETION SYSTEM CORE PROTEIN G"/>
    <property type="match status" value="1"/>
</dbReference>
<dbReference type="PRINTS" id="PR00813">
    <property type="entry name" value="BCTERIALGSPG"/>
</dbReference>
<dbReference type="NCBIfam" id="TIGR02532">
    <property type="entry name" value="IV_pilin_GFxxxE"/>
    <property type="match status" value="1"/>
</dbReference>
<evidence type="ECO:0000313" key="8">
    <source>
        <dbReference type="Proteomes" id="UP000177913"/>
    </source>
</evidence>
<name>A0A1F7GWX0_9BACT</name>
<organism evidence="7 8">
    <name type="scientific">Candidatus Roizmanbacteria bacterium RIFCSPHIGHO2_02_FULL_38_11</name>
    <dbReference type="NCBI Taxonomy" id="1802039"/>
    <lineage>
        <taxon>Bacteria</taxon>
        <taxon>Candidatus Roizmaniibacteriota</taxon>
    </lineage>
</organism>
<evidence type="ECO:0000256" key="2">
    <source>
        <dbReference type="ARBA" id="ARBA00022481"/>
    </source>
</evidence>
<dbReference type="Pfam" id="PF07963">
    <property type="entry name" value="N_methyl"/>
    <property type="match status" value="1"/>
</dbReference>
<evidence type="ECO:0000256" key="1">
    <source>
        <dbReference type="ARBA" id="ARBA00004167"/>
    </source>
</evidence>
<proteinExistence type="predicted"/>
<dbReference type="Gene3D" id="3.30.700.10">
    <property type="entry name" value="Glycoprotein, Type 4 Pilin"/>
    <property type="match status" value="1"/>
</dbReference>
<dbReference type="SUPFAM" id="SSF54523">
    <property type="entry name" value="Pili subunits"/>
    <property type="match status" value="1"/>
</dbReference>
<evidence type="ECO:0000256" key="3">
    <source>
        <dbReference type="ARBA" id="ARBA00022692"/>
    </source>
</evidence>
<keyword evidence="3 6" id="KW-0812">Transmembrane</keyword>
<evidence type="ECO:0000256" key="6">
    <source>
        <dbReference type="SAM" id="Phobius"/>
    </source>
</evidence>
<evidence type="ECO:0000256" key="4">
    <source>
        <dbReference type="ARBA" id="ARBA00022989"/>
    </source>
</evidence>
<keyword evidence="4 6" id="KW-1133">Transmembrane helix</keyword>
<evidence type="ECO:0008006" key="9">
    <source>
        <dbReference type="Google" id="ProtNLM"/>
    </source>
</evidence>
<dbReference type="GO" id="GO:0016020">
    <property type="term" value="C:membrane"/>
    <property type="evidence" value="ECO:0007669"/>
    <property type="project" value="UniProtKB-SubCell"/>
</dbReference>
<feature type="transmembrane region" description="Helical" evidence="6">
    <location>
        <begin position="6"/>
        <end position="31"/>
    </location>
</feature>
<dbReference type="InterPro" id="IPR045584">
    <property type="entry name" value="Pilin-like"/>
</dbReference>
<dbReference type="GO" id="GO:0015627">
    <property type="term" value="C:type II protein secretion system complex"/>
    <property type="evidence" value="ECO:0007669"/>
    <property type="project" value="InterPro"/>
</dbReference>
<dbReference type="GO" id="GO:0015628">
    <property type="term" value="P:protein secretion by the type II secretion system"/>
    <property type="evidence" value="ECO:0007669"/>
    <property type="project" value="InterPro"/>
</dbReference>
<dbReference type="AlphaFoldDB" id="A0A1F7GWX0"/>
<sequence>MKKAFTLIEIIVVVTIIGLLSGGAAISYSSLTRASRDAKRKADLEQIRAALEMYRSSEPSANGQYPDYPDADCSGLVSISNFTSYLPRIPTDPKLGSNYSCSSSASTYALYITVEGGDYASCGGSCGAMPCEYSIGPYGKLCGP</sequence>
<dbReference type="Proteomes" id="UP000177913">
    <property type="component" value="Unassembled WGS sequence"/>
</dbReference>
<keyword evidence="5 6" id="KW-0472">Membrane</keyword>
<comment type="subcellular location">
    <subcellularLocation>
        <location evidence="1">Membrane</location>
        <topology evidence="1">Single-pass membrane protein</topology>
    </subcellularLocation>
</comment>
<comment type="caution">
    <text evidence="7">The sequence shown here is derived from an EMBL/GenBank/DDBJ whole genome shotgun (WGS) entry which is preliminary data.</text>
</comment>
<evidence type="ECO:0000256" key="5">
    <source>
        <dbReference type="ARBA" id="ARBA00023136"/>
    </source>
</evidence>